<dbReference type="OrthoDB" id="5767011at2"/>
<dbReference type="PATRIC" id="fig|134287.3.peg.367"/>
<dbReference type="STRING" id="134287.A35E_00388"/>
<dbReference type="AlphaFoldDB" id="J3YTB2"/>
<proteinExistence type="predicted"/>
<keyword evidence="2" id="KW-1185">Reference proteome</keyword>
<dbReference type="RefSeq" id="WP_014888980.1">
    <property type="nucleotide sequence ID" value="NC_018420.1"/>
</dbReference>
<name>J3YTB2_9ENTR</name>
<evidence type="ECO:0000313" key="2">
    <source>
        <dbReference type="Proteomes" id="UP000003937"/>
    </source>
</evidence>
<dbReference type="EMBL" id="CP003547">
    <property type="protein sequence ID" value="AFP85683.1"/>
    <property type="molecule type" value="Genomic_DNA"/>
</dbReference>
<dbReference type="HOGENOM" id="CLU_114104_1_1_6"/>
<gene>
    <name evidence="1" type="ORF">A35E_00388</name>
</gene>
<accession>J3YTB2</accession>
<evidence type="ECO:0000313" key="1">
    <source>
        <dbReference type="EMBL" id="AFP85683.1"/>
    </source>
</evidence>
<organism evidence="1 2">
    <name type="scientific">secondary endosymbiont of Heteropsylla cubana</name>
    <dbReference type="NCBI Taxonomy" id="134287"/>
    <lineage>
        <taxon>Bacteria</taxon>
        <taxon>Pseudomonadati</taxon>
        <taxon>Pseudomonadota</taxon>
        <taxon>Gammaproteobacteria</taxon>
        <taxon>Enterobacterales</taxon>
        <taxon>Enterobacteriaceae</taxon>
        <taxon>aphid secondary symbionts</taxon>
    </lineage>
</organism>
<reference evidence="1 2" key="1">
    <citation type="journal article" date="2012" name="Mol. Biol. Evol.">
        <title>Genome reduction and co-evolution between the primary and secondary bacterial symbionts of psyllids.</title>
        <authorList>
            <person name="Sloan D.B."/>
            <person name="Moran N.A."/>
        </authorList>
    </citation>
    <scope>NUCLEOTIDE SEQUENCE [LARGE SCALE GENOMIC DNA]</scope>
    <source>
        <strain evidence="1">Hcub_S</strain>
    </source>
</reference>
<dbReference type="Pfam" id="PF05258">
    <property type="entry name" value="DciA"/>
    <property type="match status" value="1"/>
</dbReference>
<protein>
    <recommendedName>
        <fullName evidence="3">DUF721 domain-containing protein</fullName>
    </recommendedName>
</protein>
<evidence type="ECO:0008006" key="3">
    <source>
        <dbReference type="Google" id="ProtNLM"/>
    </source>
</evidence>
<dbReference type="InterPro" id="IPR007922">
    <property type="entry name" value="DciA-like"/>
</dbReference>
<sequence>MRKSYPHMIDLLFNNPNKRNPNFLLTIPQRGILLLNINRVVHRLLPKQLALRCRVANFREGVLVLETANANWKMLLSYEKPQLFSSLKKQILPSLLSMEIRINPSLAKKQEWNAHNNDGTCPFKIKPKCLSKQSAASIRHVAACSEGKLKKILERLAALSVKI</sequence>
<dbReference type="KEGG" id="sehc:A35E_00388"/>
<dbReference type="Proteomes" id="UP000003937">
    <property type="component" value="Chromosome"/>
</dbReference>